<reference evidence="1" key="1">
    <citation type="submission" date="2021-03" db="EMBL/GenBank/DDBJ databases">
        <title>Molecular epidemiology and mechanisms of colistin and carbapenem resistance in Enterobacteriaceae from clinical isolates, the environment and porcine samples in Pretoria, South Africa.</title>
        <authorList>
            <person name="Bogoshi D."/>
            <person name="Mbelle N.M."/>
            <person name="Naidoo V."/>
            <person name="Osei Sekyere J."/>
        </authorList>
    </citation>
    <scope>NUCLEOTIDE SEQUENCE</scope>
    <source>
        <strain evidence="1">ESB009</strain>
    </source>
</reference>
<sequence length="83" mass="9635">MDNSTVQFSAQFFDLYLKARLNEEMNPYLLLVGAASYYLCDLPGSSLVLTNQLRRNEINLEARGIENLLQWILEGNLKFFRCK</sequence>
<accession>A0A939SRF5</accession>
<protein>
    <submittedName>
        <fullName evidence="1">Uncharacterized protein</fullName>
    </submittedName>
</protein>
<proteinExistence type="predicted"/>
<comment type="caution">
    <text evidence="1">The sequence shown here is derived from an EMBL/GenBank/DDBJ whole genome shotgun (WGS) entry which is preliminary data.</text>
</comment>
<dbReference type="EMBL" id="JAGETT010000020">
    <property type="protein sequence ID" value="MBO1919896.1"/>
    <property type="molecule type" value="Genomic_DNA"/>
</dbReference>
<organism evidence="1">
    <name type="scientific">Staphylococcus xylosus</name>
    <dbReference type="NCBI Taxonomy" id="1288"/>
    <lineage>
        <taxon>Bacteria</taxon>
        <taxon>Bacillati</taxon>
        <taxon>Bacillota</taxon>
        <taxon>Bacilli</taxon>
        <taxon>Bacillales</taxon>
        <taxon>Staphylococcaceae</taxon>
        <taxon>Staphylococcus</taxon>
    </lineage>
</organism>
<dbReference type="AlphaFoldDB" id="A0A939SRF5"/>
<gene>
    <name evidence="1" type="ORF">J4710_04645</name>
</gene>
<evidence type="ECO:0000313" key="1">
    <source>
        <dbReference type="EMBL" id="MBO1919896.1"/>
    </source>
</evidence>
<name>A0A939SRF5_STAXY</name>